<dbReference type="Gene3D" id="1.20.120.160">
    <property type="entry name" value="HPT domain"/>
    <property type="match status" value="1"/>
</dbReference>
<keyword evidence="1" id="KW-0902">Two-component regulatory system</keyword>
<evidence type="ECO:0000256" key="1">
    <source>
        <dbReference type="ARBA" id="ARBA00023012"/>
    </source>
</evidence>
<evidence type="ECO:0000259" key="3">
    <source>
        <dbReference type="PROSITE" id="PS50894"/>
    </source>
</evidence>
<sequence length="120" mass="13079">MDMNLGSDFAEKLRAMSADFAATLSDRRDHAEALMGRIGDGRDMEDAVREIGMLAHKLRGTAPTFGFADLGACATELEFSVQQVLDPEAAVDESVERFVRAYRALIREIERIDASRGGGA</sequence>
<dbReference type="InterPro" id="IPR008207">
    <property type="entry name" value="Sig_transdc_His_kin_Hpt_dom"/>
</dbReference>
<accession>A0A1H5YTC0</accession>
<feature type="modified residue" description="Phosphohistidine" evidence="2">
    <location>
        <position position="56"/>
    </location>
</feature>
<name>A0A1H5YTC0_9RHOB</name>
<dbReference type="GO" id="GO:0000160">
    <property type="term" value="P:phosphorelay signal transduction system"/>
    <property type="evidence" value="ECO:0007669"/>
    <property type="project" value="UniProtKB-KW"/>
</dbReference>
<dbReference type="EMBL" id="FNVD01000022">
    <property type="protein sequence ID" value="SEG27361.1"/>
    <property type="molecule type" value="Genomic_DNA"/>
</dbReference>
<dbReference type="PROSITE" id="PS50894">
    <property type="entry name" value="HPT"/>
    <property type="match status" value="1"/>
</dbReference>
<protein>
    <submittedName>
        <fullName evidence="4">Hpt domain-containing protein</fullName>
    </submittedName>
</protein>
<dbReference type="GO" id="GO:0004672">
    <property type="term" value="F:protein kinase activity"/>
    <property type="evidence" value="ECO:0007669"/>
    <property type="project" value="UniProtKB-ARBA"/>
</dbReference>
<evidence type="ECO:0000256" key="2">
    <source>
        <dbReference type="PROSITE-ProRule" id="PRU00110"/>
    </source>
</evidence>
<proteinExistence type="predicted"/>
<dbReference type="Pfam" id="PF01627">
    <property type="entry name" value="Hpt"/>
    <property type="match status" value="1"/>
</dbReference>
<feature type="domain" description="HPt" evidence="3">
    <location>
        <begin position="16"/>
        <end position="116"/>
    </location>
</feature>
<evidence type="ECO:0000313" key="4">
    <source>
        <dbReference type="EMBL" id="SEG27361.1"/>
    </source>
</evidence>
<keyword evidence="5" id="KW-1185">Reference proteome</keyword>
<evidence type="ECO:0000313" key="5">
    <source>
        <dbReference type="Proteomes" id="UP000236742"/>
    </source>
</evidence>
<dbReference type="SUPFAM" id="SSF47226">
    <property type="entry name" value="Histidine-containing phosphotransfer domain, HPT domain"/>
    <property type="match status" value="1"/>
</dbReference>
<dbReference type="AlphaFoldDB" id="A0A1H5YTC0"/>
<reference evidence="4 5" key="1">
    <citation type="submission" date="2016-10" db="EMBL/GenBank/DDBJ databases">
        <authorList>
            <person name="de Groot N.N."/>
        </authorList>
    </citation>
    <scope>NUCLEOTIDE SEQUENCE [LARGE SCALE GENOMIC DNA]</scope>
    <source>
        <strain evidence="4 5">DSM 23413</strain>
    </source>
</reference>
<dbReference type="Proteomes" id="UP000236742">
    <property type="component" value="Unassembled WGS sequence"/>
</dbReference>
<gene>
    <name evidence="4" type="ORF">SAMN05421751_12239</name>
</gene>
<keyword evidence="2" id="KW-0597">Phosphoprotein</keyword>
<organism evidence="4 5">
    <name type="scientific">Jhaorihella thermophila</name>
    <dbReference type="NCBI Taxonomy" id="488547"/>
    <lineage>
        <taxon>Bacteria</taxon>
        <taxon>Pseudomonadati</taxon>
        <taxon>Pseudomonadota</taxon>
        <taxon>Alphaproteobacteria</taxon>
        <taxon>Rhodobacterales</taxon>
        <taxon>Paracoccaceae</taxon>
        <taxon>Jhaorihella</taxon>
    </lineage>
</organism>
<dbReference type="InterPro" id="IPR036641">
    <property type="entry name" value="HPT_dom_sf"/>
</dbReference>